<dbReference type="AlphaFoldDB" id="A0A916JWM9"/>
<sequence length="377" mass="41923">MNDKVKGLVLGLSLGVMMTGSIAFASGTQIEVYFQNLKYMFDGVEKKPTEGQGAGFIYNGTTYVPLRFVSEALGKEVGWDAETETIWVGANPGAVVAAYQGGQVSQKELDTYMKLNRFVQSSVVGNPQDPRFVETALRHLIGYRILDSRMTDDMKDAVTKETDRQLEQIKPFLQMTRGGGDLSSVLAKEGLTEEDLNSFVRLYVGGNQVLTSGISDLDIRNVYVDQATHLQLLSASVRHILIGFSDPNGNERTKEDTLKLAQELKARLDKGEDFAQLAKQYSEDPGSKDNGGLYKDAMVRDWVKPFGDAVKQLKPNEISNPVETDFGYHVIRVESLRTLPLEEAKDAIVRDLLNEHYNKFMNDELPGLIESITLPKK</sequence>
<dbReference type="Proteomes" id="UP000693672">
    <property type="component" value="Unassembled WGS sequence"/>
</dbReference>
<evidence type="ECO:0000313" key="4">
    <source>
        <dbReference type="Proteomes" id="UP000693672"/>
    </source>
</evidence>
<reference evidence="3" key="1">
    <citation type="submission" date="2021-06" db="EMBL/GenBank/DDBJ databases">
        <authorList>
            <person name="Criscuolo A."/>
        </authorList>
    </citation>
    <scope>NUCLEOTIDE SEQUENCE</scope>
    <source>
        <strain evidence="3">CIP111600</strain>
    </source>
</reference>
<keyword evidence="4" id="KW-1185">Reference proteome</keyword>
<dbReference type="PANTHER" id="PTHR47245">
    <property type="entry name" value="PEPTIDYLPROLYL ISOMERASE"/>
    <property type="match status" value="1"/>
</dbReference>
<dbReference type="Pfam" id="PF13616">
    <property type="entry name" value="Rotamase_3"/>
    <property type="match status" value="1"/>
</dbReference>
<dbReference type="GO" id="GO:0003755">
    <property type="term" value="F:peptidyl-prolyl cis-trans isomerase activity"/>
    <property type="evidence" value="ECO:0007669"/>
    <property type="project" value="UniProtKB-KW"/>
</dbReference>
<dbReference type="EMBL" id="CAJVAS010000004">
    <property type="protein sequence ID" value="CAG7611184.1"/>
    <property type="molecule type" value="Genomic_DNA"/>
</dbReference>
<name>A0A916JWM9_9BACL</name>
<comment type="caution">
    <text evidence="3">The sequence shown here is derived from an EMBL/GenBank/DDBJ whole genome shotgun (WGS) entry which is preliminary data.</text>
</comment>
<dbReference type="InterPro" id="IPR000297">
    <property type="entry name" value="PPIase_PpiC"/>
</dbReference>
<evidence type="ECO:0000256" key="1">
    <source>
        <dbReference type="PROSITE-ProRule" id="PRU00278"/>
    </source>
</evidence>
<dbReference type="Pfam" id="PF07833">
    <property type="entry name" value="Cu_amine_oxidN1"/>
    <property type="match status" value="1"/>
</dbReference>
<proteinExistence type="predicted"/>
<dbReference type="PROSITE" id="PS50198">
    <property type="entry name" value="PPIC_PPIASE_2"/>
    <property type="match status" value="1"/>
</dbReference>
<keyword evidence="1" id="KW-0697">Rotamase</keyword>
<evidence type="ECO:0000313" key="3">
    <source>
        <dbReference type="EMBL" id="CAG7611184.1"/>
    </source>
</evidence>
<dbReference type="RefSeq" id="WP_218091150.1">
    <property type="nucleotide sequence ID" value="NZ_CAJVAS010000004.1"/>
</dbReference>
<dbReference type="PANTHER" id="PTHR47245:SF2">
    <property type="entry name" value="PEPTIDYL-PROLYL CIS-TRANS ISOMERASE HP_0175-RELATED"/>
    <property type="match status" value="1"/>
</dbReference>
<feature type="domain" description="PpiC" evidence="2">
    <location>
        <begin position="232"/>
        <end position="335"/>
    </location>
</feature>
<dbReference type="InterPro" id="IPR050245">
    <property type="entry name" value="PrsA_foldase"/>
</dbReference>
<protein>
    <submittedName>
        <fullName evidence="3">Foldase protein PrsA</fullName>
        <ecNumber evidence="3">5.2.1.8</ecNumber>
    </submittedName>
</protein>
<gene>
    <name evidence="3" type="primary">prsA_1</name>
    <name evidence="3" type="ORF">PAESOLCIP111_01342</name>
</gene>
<organism evidence="3 4">
    <name type="scientific">Paenibacillus solanacearum</name>
    <dbReference type="NCBI Taxonomy" id="2048548"/>
    <lineage>
        <taxon>Bacteria</taxon>
        <taxon>Bacillati</taxon>
        <taxon>Bacillota</taxon>
        <taxon>Bacilli</taxon>
        <taxon>Bacillales</taxon>
        <taxon>Paenibacillaceae</taxon>
        <taxon>Paenibacillus</taxon>
    </lineage>
</organism>
<accession>A0A916JWM9</accession>
<dbReference type="InterPro" id="IPR012854">
    <property type="entry name" value="Cu_amine_oxidase-like_N"/>
</dbReference>
<keyword evidence="1 3" id="KW-0413">Isomerase</keyword>
<evidence type="ECO:0000259" key="2">
    <source>
        <dbReference type="PROSITE" id="PS50198"/>
    </source>
</evidence>
<dbReference type="EC" id="5.2.1.8" evidence="3"/>